<dbReference type="Proteomes" id="UP000283587">
    <property type="component" value="Unassembled WGS sequence"/>
</dbReference>
<reference evidence="9" key="1">
    <citation type="submission" date="2018-09" db="EMBL/GenBank/DDBJ databases">
        <title>Paracoccus onubensis nov. sp. a moderate halophilic bacterium isolated from Gruta de las Maravillas (Aracena, Spain).</title>
        <authorList>
            <person name="Jurado V."/>
            <person name="Gutierrez-Patricio S."/>
            <person name="Gonzalez-Pimentel J.L."/>
            <person name="Miller A.Z."/>
            <person name="Laiz L."/>
            <person name="Saiz-Jimenez C."/>
        </authorList>
    </citation>
    <scope>NUCLEOTIDE SEQUENCE [LARGE SCALE GENOMIC DNA]</scope>
    <source>
        <strain evidence="9">DSM 26381</strain>
    </source>
</reference>
<keyword evidence="1 6" id="KW-0436">Ligase</keyword>
<keyword evidence="9" id="KW-1185">Reference proteome</keyword>
<comment type="domain">
    <text evidence="6">The N-terminal region contains the highly conserved SGGXDS motif, predicted to be a P-loop motif involved in ATP binding.</text>
</comment>
<keyword evidence="2 6" id="KW-0819">tRNA processing</keyword>
<keyword evidence="3 6" id="KW-0547">Nucleotide-binding</keyword>
<dbReference type="EMBL" id="QZEW01000007">
    <property type="protein sequence ID" value="RJL20862.1"/>
    <property type="molecule type" value="Genomic_DNA"/>
</dbReference>
<dbReference type="InterPro" id="IPR012795">
    <property type="entry name" value="tRNA_Ile_lys_synt_N"/>
</dbReference>
<evidence type="ECO:0000256" key="2">
    <source>
        <dbReference type="ARBA" id="ARBA00022694"/>
    </source>
</evidence>
<evidence type="ECO:0000256" key="5">
    <source>
        <dbReference type="ARBA" id="ARBA00048539"/>
    </source>
</evidence>
<dbReference type="InterPro" id="IPR012094">
    <property type="entry name" value="tRNA_Ile_lys_synt"/>
</dbReference>
<keyword evidence="4 6" id="KW-0067">ATP-binding</keyword>
<dbReference type="GO" id="GO:0005737">
    <property type="term" value="C:cytoplasm"/>
    <property type="evidence" value="ECO:0007669"/>
    <property type="project" value="UniProtKB-SubCell"/>
</dbReference>
<keyword evidence="6" id="KW-0963">Cytoplasm</keyword>
<dbReference type="Pfam" id="PF01171">
    <property type="entry name" value="ATP_bind_3"/>
    <property type="match status" value="1"/>
</dbReference>
<evidence type="ECO:0000256" key="6">
    <source>
        <dbReference type="HAMAP-Rule" id="MF_01161"/>
    </source>
</evidence>
<name>A0A419ABE1_9RHOB</name>
<dbReference type="CDD" id="cd01992">
    <property type="entry name" value="TilS_N"/>
    <property type="match status" value="1"/>
</dbReference>
<evidence type="ECO:0000256" key="4">
    <source>
        <dbReference type="ARBA" id="ARBA00022840"/>
    </source>
</evidence>
<feature type="domain" description="tRNA(Ile)-lysidine/2-thiocytidine synthase N-terminal" evidence="7">
    <location>
        <begin position="27"/>
        <end position="202"/>
    </location>
</feature>
<comment type="caution">
    <text evidence="8">The sequence shown here is derived from an EMBL/GenBank/DDBJ whole genome shotgun (WGS) entry which is preliminary data.</text>
</comment>
<dbReference type="Gene3D" id="3.40.50.620">
    <property type="entry name" value="HUPs"/>
    <property type="match status" value="1"/>
</dbReference>
<evidence type="ECO:0000313" key="9">
    <source>
        <dbReference type="Proteomes" id="UP000283587"/>
    </source>
</evidence>
<dbReference type="InterPro" id="IPR014729">
    <property type="entry name" value="Rossmann-like_a/b/a_fold"/>
</dbReference>
<dbReference type="PANTHER" id="PTHR43033:SF1">
    <property type="entry name" value="TRNA(ILE)-LYSIDINE SYNTHASE-RELATED"/>
    <property type="match status" value="1"/>
</dbReference>
<evidence type="ECO:0000259" key="7">
    <source>
        <dbReference type="Pfam" id="PF01171"/>
    </source>
</evidence>
<dbReference type="AlphaFoldDB" id="A0A419ABE1"/>
<dbReference type="SUPFAM" id="SSF52402">
    <property type="entry name" value="Adenine nucleotide alpha hydrolases-like"/>
    <property type="match status" value="1"/>
</dbReference>
<feature type="binding site" evidence="6">
    <location>
        <begin position="31"/>
        <end position="36"/>
    </location>
    <ligand>
        <name>ATP</name>
        <dbReference type="ChEBI" id="CHEBI:30616"/>
    </ligand>
</feature>
<comment type="subcellular location">
    <subcellularLocation>
        <location evidence="6">Cytoplasm</location>
    </subcellularLocation>
</comment>
<dbReference type="RefSeq" id="WP_119896553.1">
    <property type="nucleotide sequence ID" value="NZ_QNRC01000012.1"/>
</dbReference>
<organism evidence="8 9">
    <name type="scientific">Paracoccus siganidrum</name>
    <dbReference type="NCBI Taxonomy" id="1276757"/>
    <lineage>
        <taxon>Bacteria</taxon>
        <taxon>Pseudomonadati</taxon>
        <taxon>Pseudomonadota</taxon>
        <taxon>Alphaproteobacteria</taxon>
        <taxon>Rhodobacterales</taxon>
        <taxon>Paracoccaceae</taxon>
        <taxon>Paracoccus</taxon>
    </lineage>
</organism>
<dbReference type="GO" id="GO:0005524">
    <property type="term" value="F:ATP binding"/>
    <property type="evidence" value="ECO:0007669"/>
    <property type="project" value="UniProtKB-UniRule"/>
</dbReference>
<comment type="similarity">
    <text evidence="6">Belongs to the tRNA(Ile)-lysidine synthase family.</text>
</comment>
<dbReference type="GO" id="GO:0032267">
    <property type="term" value="F:tRNA(Ile)-lysidine synthase activity"/>
    <property type="evidence" value="ECO:0007669"/>
    <property type="project" value="UniProtKB-EC"/>
</dbReference>
<dbReference type="InterPro" id="IPR011063">
    <property type="entry name" value="TilS/TtcA_N"/>
</dbReference>
<dbReference type="HAMAP" id="MF_01161">
    <property type="entry name" value="tRNA_Ile_lys_synt"/>
    <property type="match status" value="1"/>
</dbReference>
<dbReference type="GO" id="GO:0006400">
    <property type="term" value="P:tRNA modification"/>
    <property type="evidence" value="ECO:0007669"/>
    <property type="project" value="UniProtKB-UniRule"/>
</dbReference>
<comment type="function">
    <text evidence="6">Ligates lysine onto the cytidine present at position 34 of the AUA codon-specific tRNA(Ile) that contains the anticodon CAU, in an ATP-dependent manner. Cytidine is converted to lysidine, thus changing the amino acid specificity of the tRNA from methionine to isoleucine.</text>
</comment>
<dbReference type="OrthoDB" id="9807403at2"/>
<protein>
    <recommendedName>
        <fullName evidence="6">tRNA(Ile)-lysidine synthase</fullName>
        <ecNumber evidence="6">6.3.4.19</ecNumber>
    </recommendedName>
    <alternativeName>
        <fullName evidence="6">tRNA(Ile)-2-lysyl-cytidine synthase</fullName>
    </alternativeName>
    <alternativeName>
        <fullName evidence="6">tRNA(Ile)-lysidine synthetase</fullName>
    </alternativeName>
</protein>
<proteinExistence type="inferred from homology"/>
<evidence type="ECO:0000256" key="3">
    <source>
        <dbReference type="ARBA" id="ARBA00022741"/>
    </source>
</evidence>
<comment type="catalytic activity">
    <reaction evidence="5 6">
        <text>cytidine(34) in tRNA(Ile2) + L-lysine + ATP = lysidine(34) in tRNA(Ile2) + AMP + diphosphate + H(+)</text>
        <dbReference type="Rhea" id="RHEA:43744"/>
        <dbReference type="Rhea" id="RHEA-COMP:10625"/>
        <dbReference type="Rhea" id="RHEA-COMP:10670"/>
        <dbReference type="ChEBI" id="CHEBI:15378"/>
        <dbReference type="ChEBI" id="CHEBI:30616"/>
        <dbReference type="ChEBI" id="CHEBI:32551"/>
        <dbReference type="ChEBI" id="CHEBI:33019"/>
        <dbReference type="ChEBI" id="CHEBI:82748"/>
        <dbReference type="ChEBI" id="CHEBI:83665"/>
        <dbReference type="ChEBI" id="CHEBI:456215"/>
        <dbReference type="EC" id="6.3.4.19"/>
    </reaction>
</comment>
<evidence type="ECO:0000256" key="1">
    <source>
        <dbReference type="ARBA" id="ARBA00022598"/>
    </source>
</evidence>
<dbReference type="EC" id="6.3.4.19" evidence="6"/>
<accession>A0A419ABE1</accession>
<evidence type="ECO:0000313" key="8">
    <source>
        <dbReference type="EMBL" id="RJL20862.1"/>
    </source>
</evidence>
<gene>
    <name evidence="6 8" type="primary">tilS</name>
    <name evidence="8" type="ORF">D3P05_02160</name>
</gene>
<dbReference type="PANTHER" id="PTHR43033">
    <property type="entry name" value="TRNA(ILE)-LYSIDINE SYNTHASE-RELATED"/>
    <property type="match status" value="1"/>
</dbReference>
<sequence length="411" mass="44675">MTAPPRDPAARIRAALDRLAGDMPSLGVAVSGGGDSVALMRIIAEWARGRRIMVATVDHGLRPESEAEARQVGQAARALGLPHAALLWQRETEAGNLMAHARDARLRLLSAWAQRNELAAVALGHTADDQAETLMMRLARGSGIDGLAAMTEWRDAFGIRWLRPMLGVGRDELRDWLRARDIPWIEDPSNEKEEFERIRIRNAIAAMGLDIAALARAAAHIGEARDALSHYAALASQGAIIRNGALILPRRPFSDAPAEIRRRLLVAGCRWITGADYPPRRATLLHALNAMAAGSRVTLDGALIEPAGDRIRLSREPAAAMRAEPSEGPLWDNRWRITGLRPGQHVAALGLEALAQVNWRLSGLPRDEAAASPAIWQGGRLIAAPLLRPAPPLRVSPLRGATEFRRLVMAH</sequence>
<dbReference type="NCBIfam" id="TIGR02432">
    <property type="entry name" value="lysidine_TilS_N"/>
    <property type="match status" value="1"/>
</dbReference>